<organism evidence="2 3">
    <name type="scientific">Actinopolyspora mzabensis</name>
    <dbReference type="NCBI Taxonomy" id="995066"/>
    <lineage>
        <taxon>Bacteria</taxon>
        <taxon>Bacillati</taxon>
        <taxon>Actinomycetota</taxon>
        <taxon>Actinomycetes</taxon>
        <taxon>Actinopolysporales</taxon>
        <taxon>Actinopolysporaceae</taxon>
        <taxon>Actinopolyspora</taxon>
    </lineage>
</organism>
<gene>
    <name evidence="2" type="ORF">SAMN04487820_105281</name>
</gene>
<dbReference type="EMBL" id="FNFM01000005">
    <property type="protein sequence ID" value="SDK21643.1"/>
    <property type="molecule type" value="Genomic_DNA"/>
</dbReference>
<protein>
    <submittedName>
        <fullName evidence="2">Uncharacterized protein</fullName>
    </submittedName>
</protein>
<accession>A0A1G9A2R8</accession>
<name>A0A1G9A2R8_ACTMZ</name>
<evidence type="ECO:0000313" key="3">
    <source>
        <dbReference type="Proteomes" id="UP000199213"/>
    </source>
</evidence>
<sequence length="121" mass="12716">MVYPWVNPALLIGAPRFARNTAPLLGLWPPSNRQEATVSWCATSEAGRCGDEAGGANPVNCSSKSISTPNRSAFAVSSTFAASNGEHRAACCSRNHGENVATSIMPRTGSNKYSRIIPAPP</sequence>
<evidence type="ECO:0000313" key="2">
    <source>
        <dbReference type="EMBL" id="SDK21643.1"/>
    </source>
</evidence>
<evidence type="ECO:0000256" key="1">
    <source>
        <dbReference type="SAM" id="MobiDB-lite"/>
    </source>
</evidence>
<feature type="region of interest" description="Disordered" evidence="1">
    <location>
        <begin position="101"/>
        <end position="121"/>
    </location>
</feature>
<reference evidence="3" key="1">
    <citation type="submission" date="2016-10" db="EMBL/GenBank/DDBJ databases">
        <authorList>
            <person name="Varghese N."/>
            <person name="Submissions S."/>
        </authorList>
    </citation>
    <scope>NUCLEOTIDE SEQUENCE [LARGE SCALE GENOMIC DNA]</scope>
    <source>
        <strain evidence="3">DSM 45460</strain>
    </source>
</reference>
<dbReference type="AlphaFoldDB" id="A0A1G9A2R8"/>
<proteinExistence type="predicted"/>
<keyword evidence="3" id="KW-1185">Reference proteome</keyword>
<dbReference type="Proteomes" id="UP000199213">
    <property type="component" value="Unassembled WGS sequence"/>
</dbReference>